<accession>A0A0F9GIM3</accession>
<evidence type="ECO:0000313" key="1">
    <source>
        <dbReference type="EMBL" id="KKL98684.1"/>
    </source>
</evidence>
<gene>
    <name evidence="1" type="ORF">LCGC14_1821940</name>
</gene>
<dbReference type="EMBL" id="LAZR01017855">
    <property type="protein sequence ID" value="KKL98684.1"/>
    <property type="molecule type" value="Genomic_DNA"/>
</dbReference>
<feature type="non-terminal residue" evidence="1">
    <location>
        <position position="1"/>
    </location>
</feature>
<reference evidence="1" key="1">
    <citation type="journal article" date="2015" name="Nature">
        <title>Complex archaea that bridge the gap between prokaryotes and eukaryotes.</title>
        <authorList>
            <person name="Spang A."/>
            <person name="Saw J.H."/>
            <person name="Jorgensen S.L."/>
            <person name="Zaremba-Niedzwiedzka K."/>
            <person name="Martijn J."/>
            <person name="Lind A.E."/>
            <person name="van Eijk R."/>
            <person name="Schleper C."/>
            <person name="Guy L."/>
            <person name="Ettema T.J."/>
        </authorList>
    </citation>
    <scope>NUCLEOTIDE SEQUENCE</scope>
</reference>
<protein>
    <submittedName>
        <fullName evidence="1">Uncharacterized protein</fullName>
    </submittedName>
</protein>
<proteinExistence type="predicted"/>
<name>A0A0F9GIM3_9ZZZZ</name>
<organism evidence="1">
    <name type="scientific">marine sediment metagenome</name>
    <dbReference type="NCBI Taxonomy" id="412755"/>
    <lineage>
        <taxon>unclassified sequences</taxon>
        <taxon>metagenomes</taxon>
        <taxon>ecological metagenomes</taxon>
    </lineage>
</organism>
<dbReference type="AlphaFoldDB" id="A0A0F9GIM3"/>
<sequence>AKEFLDTISKLTLMRKDYTYYQDIHSACIDSYMINNGIIFLFHDTTNNKSYIVNRALVPNPESNYENFLLFTKLYRLKDTENFKPDYNFLEVNRKELIVKGANTSSDLDLSQVVIPIVHIYKEQQ</sequence>
<comment type="caution">
    <text evidence="1">The sequence shown here is derived from an EMBL/GenBank/DDBJ whole genome shotgun (WGS) entry which is preliminary data.</text>
</comment>